<evidence type="ECO:0000256" key="1">
    <source>
        <dbReference type="SAM" id="Phobius"/>
    </source>
</evidence>
<name>A0A419TAZ3_9FIRM</name>
<organism evidence="2 3">
    <name type="scientific">Thermohalobacter berrensis</name>
    <dbReference type="NCBI Taxonomy" id="99594"/>
    <lineage>
        <taxon>Bacteria</taxon>
        <taxon>Bacillati</taxon>
        <taxon>Bacillota</taxon>
        <taxon>Tissierellia</taxon>
        <taxon>Tissierellales</taxon>
        <taxon>Thermohalobacteraceae</taxon>
        <taxon>Thermohalobacter</taxon>
    </lineage>
</organism>
<keyword evidence="1" id="KW-1133">Transmembrane helix</keyword>
<dbReference type="RefSeq" id="WP_120166779.1">
    <property type="nucleotide sequence ID" value="NZ_MCIB01000001.1"/>
</dbReference>
<dbReference type="NCBIfam" id="TIGR04086">
    <property type="entry name" value="TIGR04086_membr"/>
    <property type="match status" value="1"/>
</dbReference>
<dbReference type="EMBL" id="MCIB01000001">
    <property type="protein sequence ID" value="RKD34658.1"/>
    <property type="molecule type" value="Genomic_DNA"/>
</dbReference>
<evidence type="ECO:0000313" key="2">
    <source>
        <dbReference type="EMBL" id="RKD34658.1"/>
    </source>
</evidence>
<keyword evidence="3" id="KW-1185">Reference proteome</keyword>
<accession>A0A419TAZ3</accession>
<dbReference type="Pfam" id="PF12670">
    <property type="entry name" value="DUF3792"/>
    <property type="match status" value="1"/>
</dbReference>
<feature type="transmembrane region" description="Helical" evidence="1">
    <location>
        <begin position="106"/>
        <end position="127"/>
    </location>
</feature>
<reference evidence="2 3" key="1">
    <citation type="submission" date="2016-08" db="EMBL/GenBank/DDBJ databases">
        <title>Novel Firmicutes and Novel Genomes.</title>
        <authorList>
            <person name="Poppleton D.I."/>
            <person name="Gribaldo S."/>
        </authorList>
    </citation>
    <scope>NUCLEOTIDE SEQUENCE [LARGE SCALE GENOMIC DNA]</scope>
    <source>
        <strain evidence="2 3">CTT3</strain>
    </source>
</reference>
<dbReference type="Proteomes" id="UP000284177">
    <property type="component" value="Unassembled WGS sequence"/>
</dbReference>
<comment type="caution">
    <text evidence="2">The sequence shown here is derived from an EMBL/GenBank/DDBJ whole genome shotgun (WGS) entry which is preliminary data.</text>
</comment>
<sequence>MNYNESRKGSYGLILVKGIGFSYVVTLICILIFAIVMTYTSISEKIIPLVNSIVMVFSIVLGAIYTSLKVEQKGWLNGGIVGLVYVIIIVLLSSIFITTFTFDVNAILKILIGLITGAIGGMIGINLK</sequence>
<dbReference type="OrthoDB" id="2086722at2"/>
<evidence type="ECO:0000313" key="3">
    <source>
        <dbReference type="Proteomes" id="UP000284177"/>
    </source>
</evidence>
<protein>
    <recommendedName>
        <fullName evidence="4">TIGR04086 family membrane protein</fullName>
    </recommendedName>
</protein>
<keyword evidence="1" id="KW-0812">Transmembrane</keyword>
<dbReference type="InterPro" id="IPR023804">
    <property type="entry name" value="DUF3792_TM"/>
</dbReference>
<dbReference type="AlphaFoldDB" id="A0A419TAZ3"/>
<feature type="transmembrane region" description="Helical" evidence="1">
    <location>
        <begin position="80"/>
        <end position="100"/>
    </location>
</feature>
<keyword evidence="1" id="KW-0472">Membrane</keyword>
<proteinExistence type="predicted"/>
<feature type="transmembrane region" description="Helical" evidence="1">
    <location>
        <begin position="21"/>
        <end position="40"/>
    </location>
</feature>
<evidence type="ECO:0008006" key="4">
    <source>
        <dbReference type="Google" id="ProtNLM"/>
    </source>
</evidence>
<gene>
    <name evidence="2" type="ORF">BET03_02185</name>
</gene>
<feature type="transmembrane region" description="Helical" evidence="1">
    <location>
        <begin position="46"/>
        <end position="68"/>
    </location>
</feature>